<comment type="caution">
    <text evidence="1">The sequence shown here is derived from an EMBL/GenBank/DDBJ whole genome shotgun (WGS) entry which is preliminary data.</text>
</comment>
<name>A0A1X2HJE4_SYNRA</name>
<reference evidence="1 2" key="1">
    <citation type="submission" date="2016-07" db="EMBL/GenBank/DDBJ databases">
        <title>Pervasive Adenine N6-methylation of Active Genes in Fungi.</title>
        <authorList>
            <consortium name="DOE Joint Genome Institute"/>
            <person name="Mondo S.J."/>
            <person name="Dannebaum R.O."/>
            <person name="Kuo R.C."/>
            <person name="Labutti K."/>
            <person name="Haridas S."/>
            <person name="Kuo A."/>
            <person name="Salamov A."/>
            <person name="Ahrendt S.R."/>
            <person name="Lipzen A."/>
            <person name="Sullivan W."/>
            <person name="Andreopoulos W.B."/>
            <person name="Clum A."/>
            <person name="Lindquist E."/>
            <person name="Daum C."/>
            <person name="Ramamoorthy G.K."/>
            <person name="Gryganskyi A."/>
            <person name="Culley D."/>
            <person name="Magnuson J.K."/>
            <person name="James T.Y."/>
            <person name="O'Malley M.A."/>
            <person name="Stajich J.E."/>
            <person name="Spatafora J.W."/>
            <person name="Visel A."/>
            <person name="Grigoriev I.V."/>
        </authorList>
    </citation>
    <scope>NUCLEOTIDE SEQUENCE [LARGE SCALE GENOMIC DNA]</scope>
    <source>
        <strain evidence="1 2">NRRL 2496</strain>
    </source>
</reference>
<sequence length="52" mass="5525">GCTLGHGEAKFGEPTRKLNILVKDLLRLGVNNKKAILANGLKGAITVQMHGK</sequence>
<evidence type="ECO:0000313" key="1">
    <source>
        <dbReference type="EMBL" id="ORY99178.1"/>
    </source>
</evidence>
<dbReference type="InParanoid" id="A0A1X2HJE4"/>
<feature type="non-terminal residue" evidence="1">
    <location>
        <position position="52"/>
    </location>
</feature>
<organism evidence="1 2">
    <name type="scientific">Syncephalastrum racemosum</name>
    <name type="common">Filamentous fungus</name>
    <dbReference type="NCBI Taxonomy" id="13706"/>
    <lineage>
        <taxon>Eukaryota</taxon>
        <taxon>Fungi</taxon>
        <taxon>Fungi incertae sedis</taxon>
        <taxon>Mucoromycota</taxon>
        <taxon>Mucoromycotina</taxon>
        <taxon>Mucoromycetes</taxon>
        <taxon>Mucorales</taxon>
        <taxon>Syncephalastraceae</taxon>
        <taxon>Syncephalastrum</taxon>
    </lineage>
</organism>
<keyword evidence="2" id="KW-1185">Reference proteome</keyword>
<protein>
    <submittedName>
        <fullName evidence="1">Uncharacterized protein</fullName>
    </submittedName>
</protein>
<dbReference type="AlphaFoldDB" id="A0A1X2HJE4"/>
<gene>
    <name evidence="1" type="ORF">BCR43DRAFT_423469</name>
</gene>
<feature type="non-terminal residue" evidence="1">
    <location>
        <position position="1"/>
    </location>
</feature>
<dbReference type="Proteomes" id="UP000242180">
    <property type="component" value="Unassembled WGS sequence"/>
</dbReference>
<proteinExistence type="predicted"/>
<evidence type="ECO:0000313" key="2">
    <source>
        <dbReference type="Proteomes" id="UP000242180"/>
    </source>
</evidence>
<accession>A0A1X2HJE4</accession>
<dbReference type="EMBL" id="MCGN01000003">
    <property type="protein sequence ID" value="ORY99178.1"/>
    <property type="molecule type" value="Genomic_DNA"/>
</dbReference>
<dbReference type="OrthoDB" id="2277921at2759"/>